<evidence type="ECO:0000313" key="11">
    <source>
        <dbReference type="EMBL" id="TYP76462.1"/>
    </source>
</evidence>
<evidence type="ECO:0000259" key="9">
    <source>
        <dbReference type="SMART" id="SM00642"/>
    </source>
</evidence>
<reference evidence="11 12" key="1">
    <citation type="submission" date="2019-07" db="EMBL/GenBank/DDBJ databases">
        <title>Genomic Encyclopedia of Type Strains, Phase III (KMG-III): the genomes of soil and plant-associated and newly described type strains.</title>
        <authorList>
            <person name="Whitman W."/>
        </authorList>
    </citation>
    <scope>NUCLEOTIDE SEQUENCE [LARGE SCALE GENOMIC DNA]</scope>
    <source>
        <strain evidence="11 12">BL24</strain>
    </source>
</reference>
<dbReference type="Pfam" id="PF00128">
    <property type="entry name" value="Alpha-amylase"/>
    <property type="match status" value="1"/>
</dbReference>
<keyword evidence="3" id="KW-0119">Carbohydrate metabolism</keyword>
<dbReference type="PRINTS" id="PR00841">
    <property type="entry name" value="GLHYDLASE14A"/>
</dbReference>
<dbReference type="SMART" id="SM00632">
    <property type="entry name" value="Aamy_C"/>
    <property type="match status" value="1"/>
</dbReference>
<feature type="domain" description="Carbohydrate binding module family 25" evidence="10">
    <location>
        <begin position="669"/>
        <end position="747"/>
    </location>
</feature>
<evidence type="ECO:0000256" key="3">
    <source>
        <dbReference type="ARBA" id="ARBA00023277"/>
    </source>
</evidence>
<evidence type="ECO:0000256" key="1">
    <source>
        <dbReference type="ARBA" id="ARBA00022723"/>
    </source>
</evidence>
<feature type="binding site" evidence="7">
    <location>
        <position position="83"/>
    </location>
    <ligand>
        <name>Ca(2+)</name>
        <dbReference type="ChEBI" id="CHEBI:29108"/>
    </ligand>
</feature>
<feature type="binding site" evidence="6">
    <location>
        <begin position="395"/>
        <end position="396"/>
    </location>
    <ligand>
        <name>substrate</name>
    </ligand>
</feature>
<dbReference type="PANTHER" id="PTHR10357">
    <property type="entry name" value="ALPHA-AMYLASE FAMILY MEMBER"/>
    <property type="match status" value="1"/>
</dbReference>
<sequence>MSSLRSKARRSVSLLLSAVMLFSVIFSINVKNTEAAVASNFKAAVMGPLSQVTDWNAFKAQLQTLKNNNVYAITQDVWWGMVEGAGDNQFDWSYYKQYASVVREVGLKWIPIISTHKCGDNVGDACFVEIPSWLWSKGTADEMKLKSETGFVNSEAVSPLWSGVGQQYKELYSAFAAAFAEYKSIIPKIYLSGGPSGELRFPSYYPPAGWSYPSRGKFQVYSEHAKQTFRTAVKTKYGTLAGINSAWGTSLTADSQINPPSDGDGFYTSGGYNTTYGKDFLSWYQSVLENHLGVIAQAAHESFDPVFNVPVGAKISGVHWQMTNPTMPHSAENAAGYYDYNRLIQKFKDTNMDLTFTCLEMYDSGSAPNYNMPSTLVDQVSAIANSKGVRLNGENALPVGGSGGFSKIEEKLTRYGYTGFTLLRINNVVNGDGSATGEMANFKNYVTKYSTPDNTTNNSVTVYYKKGFATPYMHYRPAGGAWTTAPGVAMPNSDVNGYAALTVNIGSAFQLEAAFNNGSGTWDSNATKNYIFGVGTYTYTPGANGAAGAITPGKPSGDTGTGTNSATIYYKKGFAMPYAHYRVAGGTWTTAPGTAMADSDVSGYASITIALGSATSVEVAFNNGSGTWDSNSSSNYIFQTGTSTYSPGANGGAGAITSGKPSGTGGGTTNTAVIYYKKGFAAPYAHYRVAGGTWTTAPGAAMADSDVSGYASITIALGSATSVEVAFNNGSGTWDSNNQKNYIFPAGTSTYTPGTNGAAGAIAPGAPSVDGGTGNGGGGTPVDLADWSTKNIYFIMTDRFVNGDPSNDNYGGFNANKSDMTKWHGGDFQGIINNLDYIKNMGFNAIWITPVQMQRSDNAYHGYHTYDFYAIDGHLGTMAKFQELVNAAHGKGMAVMLDVVLNHAGDFNNSGYAKAPFNNADWYHHNGDITSADYNANNQSKIENGDVAGLDDLNQENPAVMSELKNWIGWLKRESGVDGLRVDTAKHVPKWALKEFDAAANTFTIGEVYSGDAGYVGDYSNYLDAVLDFPMYYTFKDVFGGDASMTLIRDRYAQDAKYRDTRYNGLFLDNHDVKRFLNAATGNPSNRSDKWPQLKAALGFMFTSRGIPIVYQGTELGYTGGDDPSNREDVVPNANHELYTYIAKLNGVRNSHPALQNGSQKEKAAESAFYAFQRSKEGDEVVVLINNSWSSQTKTIGNLDNLASGTQLKNQLGSDTLTVNNGSITATLGPKEVKVFTK</sequence>
<dbReference type="InterPro" id="IPR013783">
    <property type="entry name" value="Ig-like_fold"/>
</dbReference>
<accession>A0A5S5CD75</accession>
<dbReference type="Pfam" id="PF01373">
    <property type="entry name" value="Glyco_hydro_14"/>
    <property type="match status" value="1"/>
</dbReference>
<dbReference type="GO" id="GO:0046872">
    <property type="term" value="F:metal ion binding"/>
    <property type="evidence" value="ECO:0007669"/>
    <property type="project" value="UniProtKB-KW"/>
</dbReference>
<feature type="binding site" evidence="7">
    <location>
        <position position="87"/>
    </location>
    <ligand>
        <name>Ca(2+)</name>
        <dbReference type="ChEBI" id="CHEBI:29108"/>
    </ligand>
</feature>
<dbReference type="InterPro" id="IPR013780">
    <property type="entry name" value="Glyco_hydro_b"/>
</dbReference>
<feature type="active site" description="Proton acceptor" evidence="5">
    <location>
        <position position="394"/>
    </location>
</feature>
<dbReference type="SMART" id="SM01066">
    <property type="entry name" value="CBM_25"/>
    <property type="match status" value="3"/>
</dbReference>
<feature type="domain" description="Carbohydrate binding module family 25" evidence="10">
    <location>
        <begin position="563"/>
        <end position="641"/>
    </location>
</feature>
<feature type="binding site" evidence="6">
    <location>
        <position position="319"/>
    </location>
    <ligand>
        <name>substrate</name>
    </ligand>
</feature>
<evidence type="ECO:0000256" key="2">
    <source>
        <dbReference type="ARBA" id="ARBA00022729"/>
    </source>
</evidence>
<feature type="domain" description="Alpha-amylase C-terminal" evidence="8">
    <location>
        <begin position="1161"/>
        <end position="1238"/>
    </location>
</feature>
<dbReference type="Proteomes" id="UP000323257">
    <property type="component" value="Unassembled WGS sequence"/>
</dbReference>
<dbReference type="GO" id="GO:0000272">
    <property type="term" value="P:polysaccharide catabolic process"/>
    <property type="evidence" value="ECO:0007669"/>
    <property type="project" value="UniProtKB-KW"/>
</dbReference>
<evidence type="ECO:0000313" key="12">
    <source>
        <dbReference type="Proteomes" id="UP000323257"/>
    </source>
</evidence>
<dbReference type="Gene3D" id="2.60.40.1180">
    <property type="entry name" value="Golgi alpha-mannosidase II"/>
    <property type="match status" value="1"/>
</dbReference>
<dbReference type="InterPro" id="IPR001554">
    <property type="entry name" value="Glyco_hydro_14"/>
</dbReference>
<evidence type="ECO:0000256" key="7">
    <source>
        <dbReference type="PIRSR" id="PIRSR600125-3"/>
    </source>
</evidence>
<keyword evidence="12" id="KW-1185">Reference proteome</keyword>
<dbReference type="Gene3D" id="3.20.20.80">
    <property type="entry name" value="Glycosidases"/>
    <property type="match status" value="2"/>
</dbReference>
<dbReference type="SMART" id="SM00642">
    <property type="entry name" value="Aamy"/>
    <property type="match status" value="1"/>
</dbReference>
<keyword evidence="7" id="KW-0106">Calcium</keyword>
<keyword evidence="1 7" id="KW-0479">Metal-binding</keyword>
<evidence type="ECO:0000259" key="8">
    <source>
        <dbReference type="SMART" id="SM00632"/>
    </source>
</evidence>
<dbReference type="InterPro" id="IPR005085">
    <property type="entry name" value="CBM25"/>
</dbReference>
<dbReference type="CDD" id="cd11339">
    <property type="entry name" value="AmyAc_bac_CMD_like_2"/>
    <property type="match status" value="1"/>
</dbReference>
<keyword evidence="4" id="KW-0624">Polysaccharide degradation</keyword>
<dbReference type="Gene3D" id="2.60.40.10">
    <property type="entry name" value="Immunoglobulins"/>
    <property type="match status" value="3"/>
</dbReference>
<dbReference type="EMBL" id="VNHS01000003">
    <property type="protein sequence ID" value="TYP76462.1"/>
    <property type="molecule type" value="Genomic_DNA"/>
</dbReference>
<feature type="binding site" evidence="7">
    <location>
        <position position="170"/>
    </location>
    <ligand>
        <name>Ca(2+)</name>
        <dbReference type="ChEBI" id="CHEBI:29108"/>
    </ligand>
</feature>
<dbReference type="InterPro" id="IPR017853">
    <property type="entry name" value="GH"/>
</dbReference>
<dbReference type="PRINTS" id="PR00750">
    <property type="entry name" value="BETAAMYLASE"/>
</dbReference>
<comment type="caution">
    <text evidence="11">The sequence shown here is derived from an EMBL/GenBank/DDBJ whole genome shotgun (WGS) entry which is preliminary data.</text>
</comment>
<dbReference type="InterPro" id="IPR031319">
    <property type="entry name" value="A-amylase_C"/>
</dbReference>
<dbReference type="InterPro" id="IPR000125">
    <property type="entry name" value="Glyco_hydro_14A_bac"/>
</dbReference>
<proteinExistence type="predicted"/>
<comment type="cofactor">
    <cofactor evidence="7">
        <name>Ca(2+)</name>
        <dbReference type="ChEBI" id="CHEBI:29108"/>
    </cofactor>
    <text evidence="7">Binds 1 Ca(2+) ion per subunit.</text>
</comment>
<feature type="domain" description="Glycosyl hydrolase family 13 catalytic" evidence="9">
    <location>
        <begin position="794"/>
        <end position="1149"/>
    </location>
</feature>
<protein>
    <submittedName>
        <fullName evidence="11">Alpha-amylase</fullName>
    </submittedName>
</protein>
<gene>
    <name evidence="11" type="ORF">BCM02_103124</name>
</gene>
<feature type="binding site" evidence="6">
    <location>
        <position position="124"/>
    </location>
    <ligand>
        <name>substrate</name>
    </ligand>
</feature>
<evidence type="ECO:0000259" key="10">
    <source>
        <dbReference type="SMART" id="SM01066"/>
    </source>
</evidence>
<feature type="active site" description="Proton donor" evidence="5">
    <location>
        <position position="198"/>
    </location>
</feature>
<evidence type="ECO:0000256" key="6">
    <source>
        <dbReference type="PIRSR" id="PIRSR600125-2"/>
    </source>
</evidence>
<feature type="domain" description="Carbohydrate binding module family 25" evidence="10">
    <location>
        <begin position="457"/>
        <end position="535"/>
    </location>
</feature>
<dbReference type="InterPro" id="IPR006047">
    <property type="entry name" value="GH13_cat_dom"/>
</dbReference>
<organism evidence="11 12">
    <name type="scientific">Paenibacillus methanolicus</name>
    <dbReference type="NCBI Taxonomy" id="582686"/>
    <lineage>
        <taxon>Bacteria</taxon>
        <taxon>Bacillati</taxon>
        <taxon>Bacillota</taxon>
        <taxon>Bacilli</taxon>
        <taxon>Bacillales</taxon>
        <taxon>Paenibacillaceae</taxon>
        <taxon>Paenibacillus</taxon>
    </lineage>
</organism>
<evidence type="ECO:0000256" key="4">
    <source>
        <dbReference type="ARBA" id="ARBA00023326"/>
    </source>
</evidence>
<dbReference type="GO" id="GO:2001070">
    <property type="term" value="F:starch binding"/>
    <property type="evidence" value="ECO:0007669"/>
    <property type="project" value="InterPro"/>
</dbReference>
<feature type="binding site" evidence="6">
    <location>
        <position position="116"/>
    </location>
    <ligand>
        <name>substrate</name>
    </ligand>
</feature>
<dbReference type="GO" id="GO:0016161">
    <property type="term" value="F:beta-amylase activity"/>
    <property type="evidence" value="ECO:0007669"/>
    <property type="project" value="InterPro"/>
</dbReference>
<dbReference type="SUPFAM" id="SSF51011">
    <property type="entry name" value="Glycosyl hydrolase domain"/>
    <property type="match status" value="1"/>
</dbReference>
<feature type="binding site" evidence="6">
    <location>
        <position position="357"/>
    </location>
    <ligand>
        <name>substrate</name>
    </ligand>
</feature>
<evidence type="ECO:0000256" key="5">
    <source>
        <dbReference type="PIRSR" id="PIRSR600125-1"/>
    </source>
</evidence>
<keyword evidence="2" id="KW-0732">Signal</keyword>
<dbReference type="SUPFAM" id="SSF51445">
    <property type="entry name" value="(Trans)glycosidases"/>
    <property type="match status" value="2"/>
</dbReference>
<feature type="binding site" evidence="6">
    <location>
        <position position="424"/>
    </location>
    <ligand>
        <name>substrate</name>
    </ligand>
</feature>
<dbReference type="PANTHER" id="PTHR10357:SF215">
    <property type="entry name" value="ALPHA-AMYLASE 1"/>
    <property type="match status" value="1"/>
</dbReference>
<name>A0A5S5CD75_9BACL</name>
<feature type="binding site" evidence="6">
    <location>
        <position position="76"/>
    </location>
    <ligand>
        <name>substrate</name>
    </ligand>
</feature>
<feature type="binding site" evidence="6">
    <location>
        <position position="314"/>
    </location>
    <ligand>
        <name>substrate</name>
    </ligand>
</feature>
<dbReference type="AlphaFoldDB" id="A0A5S5CD75"/>
<dbReference type="Pfam" id="PF03423">
    <property type="entry name" value="CBM_25"/>
    <property type="match status" value="3"/>
</dbReference>